<reference evidence="1" key="1">
    <citation type="journal article" date="2022" name="Proc. Natl. Acad. Sci. U.S.A.">
        <title>Life cycle and functional genomics of the unicellular red alga Galdieria for elucidating algal and plant evolution and industrial use.</title>
        <authorList>
            <person name="Hirooka S."/>
            <person name="Itabashi T."/>
            <person name="Ichinose T.M."/>
            <person name="Onuma R."/>
            <person name="Fujiwara T."/>
            <person name="Yamashita S."/>
            <person name="Jong L.W."/>
            <person name="Tomita R."/>
            <person name="Iwane A.H."/>
            <person name="Miyagishima S.Y."/>
        </authorList>
    </citation>
    <scope>NUCLEOTIDE SEQUENCE</scope>
    <source>
        <strain evidence="1">NBRC 102759</strain>
    </source>
</reference>
<dbReference type="EMBL" id="BQMJ01000014">
    <property type="protein sequence ID" value="GJQ10294.1"/>
    <property type="molecule type" value="Genomic_DNA"/>
</dbReference>
<comment type="caution">
    <text evidence="1">The sequence shown here is derived from an EMBL/GenBank/DDBJ whole genome shotgun (WGS) entry which is preliminary data.</text>
</comment>
<keyword evidence="2" id="KW-1185">Reference proteome</keyword>
<evidence type="ECO:0008006" key="3">
    <source>
        <dbReference type="Google" id="ProtNLM"/>
    </source>
</evidence>
<gene>
    <name evidence="1" type="ORF">GpartN1_g2085.t1</name>
</gene>
<dbReference type="AlphaFoldDB" id="A0A9C7PU75"/>
<proteinExistence type="predicted"/>
<evidence type="ECO:0000313" key="1">
    <source>
        <dbReference type="EMBL" id="GJQ10294.1"/>
    </source>
</evidence>
<reference evidence="1" key="2">
    <citation type="submission" date="2022-01" db="EMBL/GenBank/DDBJ databases">
        <authorList>
            <person name="Hirooka S."/>
            <person name="Miyagishima S.Y."/>
        </authorList>
    </citation>
    <scope>NUCLEOTIDE SEQUENCE</scope>
    <source>
        <strain evidence="1">NBRC 102759</strain>
    </source>
</reference>
<protein>
    <recommendedName>
        <fullName evidence="3">FLZ-type domain-containing protein</fullName>
    </recommendedName>
</protein>
<sequence length="182" mass="20745">MCHTQVDNGMQVPEPKRPFGYSADCNTSSSFFEDVYSASFKSKLYNMVEEIEQERAKYCNSANLSCVDVFNVEKESYQEDCEDEEDGDSLRSWDIADESEISQHTSGVLLCDNCGKSLIVLNDVFKWNDMLFCNLDCYTSALLKSQKGIELQQGVTCSLSPTWHKSQIQEGWELSETRKVHK</sequence>
<accession>A0A9C7PU75</accession>
<evidence type="ECO:0000313" key="2">
    <source>
        <dbReference type="Proteomes" id="UP001061958"/>
    </source>
</evidence>
<organism evidence="1 2">
    <name type="scientific">Galdieria partita</name>
    <dbReference type="NCBI Taxonomy" id="83374"/>
    <lineage>
        <taxon>Eukaryota</taxon>
        <taxon>Rhodophyta</taxon>
        <taxon>Bangiophyceae</taxon>
        <taxon>Galdieriales</taxon>
        <taxon>Galdieriaceae</taxon>
        <taxon>Galdieria</taxon>
    </lineage>
</organism>
<dbReference type="Proteomes" id="UP001061958">
    <property type="component" value="Unassembled WGS sequence"/>
</dbReference>
<name>A0A9C7PU75_9RHOD</name>